<protein>
    <submittedName>
        <fullName evidence="1">Tetratricopeptide repeat protein</fullName>
    </submittedName>
</protein>
<evidence type="ECO:0000313" key="2">
    <source>
        <dbReference type="Proteomes" id="UP001238540"/>
    </source>
</evidence>
<sequence length="162" mass="18641">MKNQAIKFGKAGEEFFTLLDGKLVEQELANLRKSKKVTITQLKSIFDLGVEFYNQFQFKEAEIVFSAYTSLNPYDHRGPGCLAAIYLEKGQFKQALDVLSVLKTYPTNELDETIINISLCHYKLNEHIQAAATLLIVKVENLNDFYTQRYEYLQQQLAPYLS</sequence>
<dbReference type="InterPro" id="IPR011990">
    <property type="entry name" value="TPR-like_helical_dom_sf"/>
</dbReference>
<reference evidence="2" key="1">
    <citation type="journal article" date="2019" name="Int. J. Syst. Evol. Microbiol.">
        <title>The Global Catalogue of Microorganisms (GCM) 10K type strain sequencing project: providing services to taxonomists for standard genome sequencing and annotation.</title>
        <authorList>
            <consortium name="The Broad Institute Genomics Platform"/>
            <consortium name="The Broad Institute Genome Sequencing Center for Infectious Disease"/>
            <person name="Wu L."/>
            <person name="Ma J."/>
        </authorList>
    </citation>
    <scope>NUCLEOTIDE SEQUENCE [LARGE SCALE GENOMIC DNA]</scope>
    <source>
        <strain evidence="2">CECT 7398</strain>
    </source>
</reference>
<dbReference type="Pfam" id="PF07720">
    <property type="entry name" value="TPR_3"/>
    <property type="match status" value="1"/>
</dbReference>
<dbReference type="SUPFAM" id="SSF48452">
    <property type="entry name" value="TPR-like"/>
    <property type="match status" value="1"/>
</dbReference>
<dbReference type="InterPro" id="IPR011716">
    <property type="entry name" value="TPR-3"/>
</dbReference>
<proteinExistence type="predicted"/>
<name>A0ABT8BZB5_9VIBR</name>
<evidence type="ECO:0000313" key="1">
    <source>
        <dbReference type="EMBL" id="MDN3612039.1"/>
    </source>
</evidence>
<dbReference type="Gene3D" id="1.25.40.10">
    <property type="entry name" value="Tetratricopeptide repeat domain"/>
    <property type="match status" value="1"/>
</dbReference>
<dbReference type="Proteomes" id="UP001238540">
    <property type="component" value="Unassembled WGS sequence"/>
</dbReference>
<comment type="caution">
    <text evidence="1">The sequence shown here is derived from an EMBL/GenBank/DDBJ whole genome shotgun (WGS) entry which is preliminary data.</text>
</comment>
<gene>
    <name evidence="1" type="ORF">QWZ16_20820</name>
</gene>
<dbReference type="RefSeq" id="WP_076589595.1">
    <property type="nucleotide sequence ID" value="NZ_JABEYA020000004.1"/>
</dbReference>
<accession>A0ABT8BZB5</accession>
<dbReference type="EMBL" id="JAUFQC010000027">
    <property type="protein sequence ID" value="MDN3612039.1"/>
    <property type="molecule type" value="Genomic_DNA"/>
</dbReference>
<organism evidence="1 2">
    <name type="scientific">Vibrio ostreicida</name>
    <dbReference type="NCBI Taxonomy" id="526588"/>
    <lineage>
        <taxon>Bacteria</taxon>
        <taxon>Pseudomonadati</taxon>
        <taxon>Pseudomonadota</taxon>
        <taxon>Gammaproteobacteria</taxon>
        <taxon>Vibrionales</taxon>
        <taxon>Vibrionaceae</taxon>
        <taxon>Vibrio</taxon>
    </lineage>
</organism>
<keyword evidence="2" id="KW-1185">Reference proteome</keyword>